<accession>A0A8D8PJ96</accession>
<proteinExistence type="predicted"/>
<dbReference type="EMBL" id="HBUE01351397">
    <property type="protein sequence ID" value="CAG6603504.1"/>
    <property type="molecule type" value="Transcribed_RNA"/>
</dbReference>
<dbReference type="EMBL" id="HBUE01244295">
    <property type="protein sequence ID" value="CAG6551210.1"/>
    <property type="molecule type" value="Transcribed_RNA"/>
</dbReference>
<protein>
    <submittedName>
        <fullName evidence="1">(northern house mosquito) hypothetical protein</fullName>
    </submittedName>
</protein>
<dbReference type="EMBL" id="HBUE01351398">
    <property type="protein sequence ID" value="CAG6603505.1"/>
    <property type="molecule type" value="Transcribed_RNA"/>
</dbReference>
<sequence>MPPLGWDKAPGRLRSARQYRFVGCPDLDCTRIAPKRYFPYSPSAVVAPVATTDSWGFPSWAPAVRSSQNPTGKYFLHPCPHLPVSSYCRLLHRRRISSVSSERQTP</sequence>
<organism evidence="1">
    <name type="scientific">Culex pipiens</name>
    <name type="common">House mosquito</name>
    <dbReference type="NCBI Taxonomy" id="7175"/>
    <lineage>
        <taxon>Eukaryota</taxon>
        <taxon>Metazoa</taxon>
        <taxon>Ecdysozoa</taxon>
        <taxon>Arthropoda</taxon>
        <taxon>Hexapoda</taxon>
        <taxon>Insecta</taxon>
        <taxon>Pterygota</taxon>
        <taxon>Neoptera</taxon>
        <taxon>Endopterygota</taxon>
        <taxon>Diptera</taxon>
        <taxon>Nematocera</taxon>
        <taxon>Culicoidea</taxon>
        <taxon>Culicidae</taxon>
        <taxon>Culicinae</taxon>
        <taxon>Culicini</taxon>
        <taxon>Culex</taxon>
        <taxon>Culex</taxon>
    </lineage>
</organism>
<name>A0A8D8PJ96_CULPI</name>
<dbReference type="AlphaFoldDB" id="A0A8D8PJ96"/>
<reference evidence="1" key="1">
    <citation type="submission" date="2021-05" db="EMBL/GenBank/DDBJ databases">
        <authorList>
            <person name="Alioto T."/>
            <person name="Alioto T."/>
            <person name="Gomez Garrido J."/>
        </authorList>
    </citation>
    <scope>NUCLEOTIDE SEQUENCE</scope>
</reference>
<dbReference type="EMBL" id="HBUE01244296">
    <property type="protein sequence ID" value="CAG6551211.1"/>
    <property type="molecule type" value="Transcribed_RNA"/>
</dbReference>
<evidence type="ECO:0000313" key="1">
    <source>
        <dbReference type="EMBL" id="CAG6603505.1"/>
    </source>
</evidence>